<sequence>MAEVGKPRDGPADTDSMIEWVLSHPGMSKWLKDALRSALDRNPFDVLNDLEILKHLSTARCRSALSSYYAEPDSGAVESVDKD</sequence>
<dbReference type="AlphaFoldDB" id="A0A5P6P8A7"/>
<accession>A0A5P6P8A7</accession>
<dbReference type="EMBL" id="CP044543">
    <property type="protein sequence ID" value="QFI74154.1"/>
    <property type="molecule type" value="Genomic_DNA"/>
</dbReference>
<evidence type="ECO:0000313" key="2">
    <source>
        <dbReference type="Proteomes" id="UP000325641"/>
    </source>
</evidence>
<dbReference type="RefSeq" id="WP_116970733.1">
    <property type="nucleotide sequence ID" value="NZ_CP044543.1"/>
</dbReference>
<dbReference type="KEGG" id="bbet:F8237_18175"/>
<gene>
    <name evidence="1" type="ORF">F8237_18175</name>
</gene>
<evidence type="ECO:0000313" key="1">
    <source>
        <dbReference type="EMBL" id="QFI74154.1"/>
    </source>
</evidence>
<dbReference type="Proteomes" id="UP000325641">
    <property type="component" value="Chromosome"/>
</dbReference>
<proteinExistence type="predicted"/>
<dbReference type="OrthoDB" id="7576771at2"/>
<protein>
    <submittedName>
        <fullName evidence="1">Uncharacterized protein</fullName>
    </submittedName>
</protein>
<reference evidence="2" key="1">
    <citation type="submission" date="2019-10" db="EMBL/GenBank/DDBJ databases">
        <title>Complete Genome Sequence of Bradyrhizobium betae type strain PL7HG1T.</title>
        <authorList>
            <person name="Bromfield E.S.P."/>
            <person name="Cloutier S."/>
        </authorList>
    </citation>
    <scope>NUCLEOTIDE SEQUENCE [LARGE SCALE GENOMIC DNA]</scope>
    <source>
        <strain evidence="2">PL7HG1</strain>
    </source>
</reference>
<organism evidence="1 2">
    <name type="scientific">Bradyrhizobium betae</name>
    <dbReference type="NCBI Taxonomy" id="244734"/>
    <lineage>
        <taxon>Bacteria</taxon>
        <taxon>Pseudomonadati</taxon>
        <taxon>Pseudomonadota</taxon>
        <taxon>Alphaproteobacteria</taxon>
        <taxon>Hyphomicrobiales</taxon>
        <taxon>Nitrobacteraceae</taxon>
        <taxon>Bradyrhizobium</taxon>
    </lineage>
</organism>
<name>A0A5P6P8A7_9BRAD</name>